<dbReference type="GO" id="GO:0016887">
    <property type="term" value="F:ATP hydrolysis activity"/>
    <property type="evidence" value="ECO:0007669"/>
    <property type="project" value="InterPro"/>
</dbReference>
<dbReference type="GO" id="GO:0005524">
    <property type="term" value="F:ATP binding"/>
    <property type="evidence" value="ECO:0007669"/>
    <property type="project" value="UniProtKB-KW"/>
</dbReference>
<dbReference type="PROSITE" id="PS00211">
    <property type="entry name" value="ABC_TRANSPORTER_1"/>
    <property type="match status" value="1"/>
</dbReference>
<keyword evidence="6" id="KW-1185">Reference proteome</keyword>
<dbReference type="Pfam" id="PF00005">
    <property type="entry name" value="ABC_tran"/>
    <property type="match status" value="1"/>
</dbReference>
<protein>
    <recommendedName>
        <fullName evidence="4">ABC transporter domain-containing protein</fullName>
    </recommendedName>
</protein>
<accession>A0A098QYN1</accession>
<evidence type="ECO:0000256" key="3">
    <source>
        <dbReference type="ARBA" id="ARBA00022840"/>
    </source>
</evidence>
<dbReference type="InterPro" id="IPR027417">
    <property type="entry name" value="P-loop_NTPase"/>
</dbReference>
<dbReference type="EMBL" id="JNUP01000049">
    <property type="protein sequence ID" value="KGE72646.1"/>
    <property type="molecule type" value="Genomic_DNA"/>
</dbReference>
<dbReference type="PANTHER" id="PTHR42788">
    <property type="entry name" value="TAURINE IMPORT ATP-BINDING PROTEIN-RELATED"/>
    <property type="match status" value="1"/>
</dbReference>
<gene>
    <name evidence="5" type="ORF">DC28_06215</name>
</gene>
<dbReference type="AlphaFoldDB" id="A0A098QYN1"/>
<dbReference type="InterPro" id="IPR017871">
    <property type="entry name" value="ABC_transporter-like_CS"/>
</dbReference>
<dbReference type="eggNOG" id="COG1116">
    <property type="taxonomic scope" value="Bacteria"/>
</dbReference>
<dbReference type="CDD" id="cd03293">
    <property type="entry name" value="ABC_NrtD_SsuB_transporters"/>
    <property type="match status" value="1"/>
</dbReference>
<dbReference type="SMART" id="SM00382">
    <property type="entry name" value="AAA"/>
    <property type="match status" value="1"/>
</dbReference>
<dbReference type="InterPro" id="IPR003593">
    <property type="entry name" value="AAA+_ATPase"/>
</dbReference>
<proteinExistence type="predicted"/>
<dbReference type="Proteomes" id="UP000029692">
    <property type="component" value="Unassembled WGS sequence"/>
</dbReference>
<reference evidence="5 6" key="1">
    <citation type="submission" date="2014-05" db="EMBL/GenBank/DDBJ databases">
        <title>De novo Genome Sequence of Spirocheata sp.</title>
        <authorList>
            <person name="Shivani Y."/>
            <person name="Subhash Y."/>
            <person name="Tushar L."/>
            <person name="Sasikala C."/>
            <person name="Ramana C.V."/>
        </authorList>
    </citation>
    <scope>NUCLEOTIDE SEQUENCE [LARGE SCALE GENOMIC DNA]</scope>
    <source>
        <strain evidence="5 6">JC230</strain>
    </source>
</reference>
<sequence length="243" mass="26699">MTLSNSSITLGTGGQRKTVFKDFSLNLEPGQITVLLGPSGVGKSTLLRWIAGLLPAATGGVSVPSQRQGFVFQEPRLFPWLTVRHNIKMGLYGLGLTRQQQKNRVDEVLSLVGLTTEAARWPHQLSGGQKQRVSLARGLVRRPDLLLMDEPFSALDPQTRTTLQKSLIAIQEETATTILFVTHDTEEAVRLAHRIIMLAGSPAAITKDLEIHLPHPRSGAHPDFRKDLQTIRAEFDALAGYVI</sequence>
<comment type="caution">
    <text evidence="5">The sequence shown here is derived from an EMBL/GenBank/DDBJ whole genome shotgun (WGS) entry which is preliminary data.</text>
</comment>
<keyword evidence="2" id="KW-0547">Nucleotide-binding</keyword>
<keyword evidence="1" id="KW-0813">Transport</keyword>
<dbReference type="STRING" id="1480694.DC28_06215"/>
<dbReference type="SUPFAM" id="SSF52540">
    <property type="entry name" value="P-loop containing nucleoside triphosphate hydrolases"/>
    <property type="match status" value="1"/>
</dbReference>
<dbReference type="InterPro" id="IPR050166">
    <property type="entry name" value="ABC_transporter_ATP-bind"/>
</dbReference>
<evidence type="ECO:0000256" key="1">
    <source>
        <dbReference type="ARBA" id="ARBA00022448"/>
    </source>
</evidence>
<evidence type="ECO:0000313" key="6">
    <source>
        <dbReference type="Proteomes" id="UP000029692"/>
    </source>
</evidence>
<keyword evidence="3" id="KW-0067">ATP-binding</keyword>
<dbReference type="PANTHER" id="PTHR42788:SF13">
    <property type="entry name" value="ALIPHATIC SULFONATES IMPORT ATP-BINDING PROTEIN SSUB"/>
    <property type="match status" value="1"/>
</dbReference>
<dbReference type="Gene3D" id="3.40.50.300">
    <property type="entry name" value="P-loop containing nucleotide triphosphate hydrolases"/>
    <property type="match status" value="1"/>
</dbReference>
<dbReference type="InterPro" id="IPR003439">
    <property type="entry name" value="ABC_transporter-like_ATP-bd"/>
</dbReference>
<evidence type="ECO:0000259" key="4">
    <source>
        <dbReference type="PROSITE" id="PS50893"/>
    </source>
</evidence>
<dbReference type="PROSITE" id="PS50893">
    <property type="entry name" value="ABC_TRANSPORTER_2"/>
    <property type="match status" value="1"/>
</dbReference>
<evidence type="ECO:0000313" key="5">
    <source>
        <dbReference type="EMBL" id="KGE72646.1"/>
    </source>
</evidence>
<name>A0A098QYN1_9SPIO</name>
<organism evidence="5 6">
    <name type="scientific">Spirochaeta lutea</name>
    <dbReference type="NCBI Taxonomy" id="1480694"/>
    <lineage>
        <taxon>Bacteria</taxon>
        <taxon>Pseudomonadati</taxon>
        <taxon>Spirochaetota</taxon>
        <taxon>Spirochaetia</taxon>
        <taxon>Spirochaetales</taxon>
        <taxon>Spirochaetaceae</taxon>
        <taxon>Spirochaeta</taxon>
    </lineage>
</organism>
<feature type="domain" description="ABC transporter" evidence="4">
    <location>
        <begin position="3"/>
        <end position="225"/>
    </location>
</feature>
<evidence type="ECO:0000256" key="2">
    <source>
        <dbReference type="ARBA" id="ARBA00022741"/>
    </source>
</evidence>